<sequence>MPPQKPKKPFYKKWWFWLIAIILVFSIGGGLGNNSNKKSDKSTESNKTESVKTRSTNNSNSNSPEKEKNPKTNGPSLEDYKAIKLGENDGTTDSEIESKFGKPNTTSSQTIENVKADEKIWNKIQGGSLGGNFNIGFSNGKAISKGISGLRVTRNKKISLDDFNSIQNGQSESDIINKFGQPNGYSETSIANHNSKQLTYNSDIKGDLGANFILTFTDGKVSGKTQTSMK</sequence>
<feature type="compositionally biased region" description="Basic and acidic residues" evidence="2">
    <location>
        <begin position="37"/>
        <end position="52"/>
    </location>
</feature>
<dbReference type="Pfam" id="PF12978">
    <property type="entry name" value="DUF3862"/>
    <property type="match status" value="1"/>
</dbReference>
<dbReference type="InterPro" id="IPR024418">
    <property type="entry name" value="DUF3862"/>
</dbReference>
<keyword evidence="1" id="KW-0732">Signal</keyword>
<dbReference type="InterPro" id="IPR037873">
    <property type="entry name" value="BamE-like"/>
</dbReference>
<comment type="caution">
    <text evidence="4">The sequence shown here is derived from an EMBL/GenBank/DDBJ whole genome shotgun (WGS) entry which is preliminary data.</text>
</comment>
<evidence type="ECO:0000313" key="5">
    <source>
        <dbReference type="Proteomes" id="UP000284822"/>
    </source>
</evidence>
<protein>
    <recommendedName>
        <fullName evidence="6">DUF3862 domain-containing protein</fullName>
    </recommendedName>
</protein>
<dbReference type="Proteomes" id="UP000284822">
    <property type="component" value="Unassembled WGS sequence"/>
</dbReference>
<evidence type="ECO:0000256" key="3">
    <source>
        <dbReference type="SAM" id="Phobius"/>
    </source>
</evidence>
<keyword evidence="3" id="KW-0812">Transmembrane</keyword>
<keyword evidence="3" id="KW-1133">Transmembrane helix</keyword>
<proteinExistence type="predicted"/>
<feature type="region of interest" description="Disordered" evidence="2">
    <location>
        <begin position="32"/>
        <end position="108"/>
    </location>
</feature>
<feature type="compositionally biased region" description="Basic and acidic residues" evidence="2">
    <location>
        <begin position="78"/>
        <end position="87"/>
    </location>
</feature>
<evidence type="ECO:0000313" key="4">
    <source>
        <dbReference type="EMBL" id="RHW48428.1"/>
    </source>
</evidence>
<dbReference type="EMBL" id="QOCS01000005">
    <property type="protein sequence ID" value="RHW48428.1"/>
    <property type="molecule type" value="Genomic_DNA"/>
</dbReference>
<feature type="transmembrane region" description="Helical" evidence="3">
    <location>
        <begin position="14"/>
        <end position="32"/>
    </location>
</feature>
<evidence type="ECO:0008006" key="6">
    <source>
        <dbReference type="Google" id="ProtNLM"/>
    </source>
</evidence>
<evidence type="ECO:0000256" key="2">
    <source>
        <dbReference type="SAM" id="MobiDB-lite"/>
    </source>
</evidence>
<keyword evidence="3" id="KW-0472">Membrane</keyword>
<reference evidence="4 5" key="1">
    <citation type="submission" date="2018-07" db="EMBL/GenBank/DDBJ databases">
        <title>Genome sequences of six Lactobacillus spp. isolated from bumble bee guts.</title>
        <authorList>
            <person name="Motta E.V.S."/>
            <person name="Moran N.A."/>
        </authorList>
    </citation>
    <scope>NUCLEOTIDE SEQUENCE [LARGE SCALE GENOMIC DNA]</scope>
    <source>
        <strain evidence="4 5">LV-8.1</strain>
    </source>
</reference>
<dbReference type="Gene3D" id="3.30.1450.10">
    <property type="match status" value="2"/>
</dbReference>
<gene>
    <name evidence="4" type="ORF">DS832_01920</name>
</gene>
<evidence type="ECO:0000256" key="1">
    <source>
        <dbReference type="ARBA" id="ARBA00022729"/>
    </source>
</evidence>
<dbReference type="AlphaFoldDB" id="A0A417ZCM0"/>
<accession>A0A417ZCM0</accession>
<name>A0A417ZCM0_9LACO</name>
<organism evidence="4 5">
    <name type="scientific">Bombilactobacillus bombi</name>
    <dbReference type="NCBI Taxonomy" id="1303590"/>
    <lineage>
        <taxon>Bacteria</taxon>
        <taxon>Bacillati</taxon>
        <taxon>Bacillota</taxon>
        <taxon>Bacilli</taxon>
        <taxon>Lactobacillales</taxon>
        <taxon>Lactobacillaceae</taxon>
        <taxon>Bombilactobacillus</taxon>
    </lineage>
</organism>